<dbReference type="GO" id="GO:0016788">
    <property type="term" value="F:hydrolase activity, acting on ester bonds"/>
    <property type="evidence" value="ECO:0007669"/>
    <property type="project" value="InterPro"/>
</dbReference>
<sequence length="331" mass="37083">MSKKLRIFIIGILISVIVFCGIGCQANNESTVEQTTQNDSKLLTEVVVFGDSYSDNGSAKENTTLIMKSADKPEGARLKPSDPDNDEKIYWENRFSNGLTSVEVLAEKLEVELKNYATGGATTGYKNYAPWMDHLKDTGVLGQIDEFEGSLDGKKADANALYLIFASTNDYYVFMDYSLPGTIEEIADKSVENINTAVRKLAELGAEKFFIVNSPDLSTLPWEIAYDQIESASAFTQRVNSTLPVTVEKLDSELGIEIILFDHTAVSDKIMNNPESYGFVELEKECQSTYPEFKPAAENPDEYYFWDEWHFSRAAHKIFGEEMYTCLVNGK</sequence>
<dbReference type="InterPro" id="IPR036514">
    <property type="entry name" value="SGNH_hydro_sf"/>
</dbReference>
<dbReference type="AlphaFoldDB" id="A0A1M6N9Z5"/>
<dbReference type="Proteomes" id="UP000184052">
    <property type="component" value="Unassembled WGS sequence"/>
</dbReference>
<organism evidence="2 3">
    <name type="scientific">Dethiosulfatibacter aminovorans DSM 17477</name>
    <dbReference type="NCBI Taxonomy" id="1121476"/>
    <lineage>
        <taxon>Bacteria</taxon>
        <taxon>Bacillati</taxon>
        <taxon>Bacillota</taxon>
        <taxon>Tissierellia</taxon>
        <taxon>Dethiosulfatibacter</taxon>
    </lineage>
</organism>
<dbReference type="PANTHER" id="PTHR45648:SF22">
    <property type="entry name" value="GDSL LIPASE_ACYLHYDROLASE FAMILY PROTEIN (AFU_ORTHOLOGUE AFUA_4G14700)"/>
    <property type="match status" value="1"/>
</dbReference>
<name>A0A1M6N9Z5_9FIRM</name>
<reference evidence="2 3" key="1">
    <citation type="submission" date="2016-11" db="EMBL/GenBank/DDBJ databases">
        <authorList>
            <person name="Jaros S."/>
            <person name="Januszkiewicz K."/>
            <person name="Wedrychowicz H."/>
        </authorList>
    </citation>
    <scope>NUCLEOTIDE SEQUENCE [LARGE SCALE GENOMIC DNA]</scope>
    <source>
        <strain evidence="2 3">DSM 17477</strain>
    </source>
</reference>
<evidence type="ECO:0000256" key="1">
    <source>
        <dbReference type="ARBA" id="ARBA00022801"/>
    </source>
</evidence>
<dbReference type="RefSeq" id="WP_094763082.1">
    <property type="nucleotide sequence ID" value="NZ_FQZL01000066.1"/>
</dbReference>
<dbReference type="InterPro" id="IPR051058">
    <property type="entry name" value="GDSL_Est/Lipase"/>
</dbReference>
<keyword evidence="1" id="KW-0378">Hydrolase</keyword>
<dbReference type="Gene3D" id="3.40.50.1110">
    <property type="entry name" value="SGNH hydrolase"/>
    <property type="match status" value="1"/>
</dbReference>
<dbReference type="SUPFAM" id="SSF52266">
    <property type="entry name" value="SGNH hydrolase"/>
    <property type="match status" value="1"/>
</dbReference>
<dbReference type="PANTHER" id="PTHR45648">
    <property type="entry name" value="GDSL LIPASE/ACYLHYDROLASE FAMILY PROTEIN (AFU_ORTHOLOGUE AFUA_4G14700)"/>
    <property type="match status" value="1"/>
</dbReference>
<gene>
    <name evidence="2" type="ORF">SAMN02745751_03719</name>
</gene>
<evidence type="ECO:0000313" key="2">
    <source>
        <dbReference type="EMBL" id="SHJ92513.1"/>
    </source>
</evidence>
<dbReference type="OrthoDB" id="5292073at2"/>
<dbReference type="Pfam" id="PF00657">
    <property type="entry name" value="Lipase_GDSL"/>
    <property type="match status" value="1"/>
</dbReference>
<protein>
    <submittedName>
        <fullName evidence="2">Phospholipase/lecithinase/hemolysin</fullName>
    </submittedName>
</protein>
<dbReference type="EMBL" id="FQZL01000066">
    <property type="protein sequence ID" value="SHJ92513.1"/>
    <property type="molecule type" value="Genomic_DNA"/>
</dbReference>
<proteinExistence type="predicted"/>
<evidence type="ECO:0000313" key="3">
    <source>
        <dbReference type="Proteomes" id="UP000184052"/>
    </source>
</evidence>
<dbReference type="STRING" id="1121476.SAMN02745751_03719"/>
<keyword evidence="3" id="KW-1185">Reference proteome</keyword>
<dbReference type="InterPro" id="IPR001087">
    <property type="entry name" value="GDSL"/>
</dbReference>
<dbReference type="CDD" id="cd01846">
    <property type="entry name" value="fatty_acyltransferase_like"/>
    <property type="match status" value="1"/>
</dbReference>
<accession>A0A1M6N9Z5</accession>